<comment type="function">
    <text evidence="6">Non-catalytic subunit of AMP-activated protein kinase (AMPK), an energy sensor protein kinase that plays a key role in regulating cellular energy metabolism. In response to reduction of intracellular ATP levels, AMPK activates energy-producing pathways and inhibits energy-consuming processes: inhibits protein, carbohydrate and lipid biosynthesis, as well as cell growth and proliferation. AMPK acts via direct phosphorylation of metabolic enzymes, and by longer-term effects via phosphorylation of transcription regulators. Also acts as a regulator of cellular polarity by remodeling the actin cytoskeleton; probably by indirectly activating myosin. Beta non-catalytic subunit acts as a scaffold on which the AMPK complex assembles, via its C-terminus that bridges alpha (PRKAA1 or PRKAA2) and gamma subunits (PRKAG1, PRKAG2 or PRKAG3).</text>
</comment>
<keyword evidence="2" id="KW-0444">Lipid biosynthesis</keyword>
<dbReference type="GO" id="GO:0006631">
    <property type="term" value="P:fatty acid metabolic process"/>
    <property type="evidence" value="ECO:0007669"/>
    <property type="project" value="UniProtKB-KW"/>
</dbReference>
<keyword evidence="11" id="KW-1185">Reference proteome</keyword>
<dbReference type="InterPro" id="IPR006828">
    <property type="entry name" value="ASC_dom"/>
</dbReference>
<dbReference type="InterPro" id="IPR013783">
    <property type="entry name" value="Ig-like_fold"/>
</dbReference>
<evidence type="ECO:0000256" key="3">
    <source>
        <dbReference type="ARBA" id="ARBA00022553"/>
    </source>
</evidence>
<dbReference type="SUPFAM" id="SSF160219">
    <property type="entry name" value="AMPKBI-like"/>
    <property type="match status" value="1"/>
</dbReference>
<keyword evidence="4" id="KW-0276">Fatty acid metabolism</keyword>
<dbReference type="SUPFAM" id="SSF81296">
    <property type="entry name" value="E set domains"/>
    <property type="match status" value="1"/>
</dbReference>
<dbReference type="SMART" id="SM01010">
    <property type="entry name" value="AMPKBI"/>
    <property type="match status" value="1"/>
</dbReference>
<feature type="region of interest" description="Disordered" evidence="8">
    <location>
        <begin position="1"/>
        <end position="27"/>
    </location>
</feature>
<evidence type="ECO:0000256" key="6">
    <source>
        <dbReference type="ARBA" id="ARBA00025180"/>
    </source>
</evidence>
<keyword evidence="5" id="KW-0443">Lipid metabolism</keyword>
<dbReference type="EMBL" id="JABFTP020000062">
    <property type="protein sequence ID" value="KAL3272562.1"/>
    <property type="molecule type" value="Genomic_DNA"/>
</dbReference>
<dbReference type="InterPro" id="IPR032640">
    <property type="entry name" value="AMPK1_CBM"/>
</dbReference>
<dbReference type="Pfam" id="PF04739">
    <property type="entry name" value="AMPKBI"/>
    <property type="match status" value="1"/>
</dbReference>
<sequence length="268" mass="30307">MGNAGNAQRERHKSGEVVPSSPVKEGQAFVFDKKPEKIVLQSSQDEEEQYFAKPPNLTFEVKRQRSNTVSEGTPIETNSDKTPTVFRWEGGGKDVYISGTFSEWKAIPMVKSHGDFVTIIDLPEGEHQYKFFVDGEWKNDPGNKMVEDDSGIKNNMISIKKSDFEVFQALDKDQENSVSDAQKEFSQEVPANKPWEKMSGPPILPPHLLQVILNKDTPLSCEPTLLPEPNHVMLNHLYALSIKDGVMVLSATHRYRKKYVTTLLYKPI</sequence>
<comment type="caution">
    <text evidence="10">The sequence shown here is derived from an EMBL/GenBank/DDBJ whole genome shotgun (WGS) entry which is preliminary data.</text>
</comment>
<dbReference type="Proteomes" id="UP001516400">
    <property type="component" value="Unassembled WGS sequence"/>
</dbReference>
<proteinExistence type="inferred from homology"/>
<evidence type="ECO:0000256" key="1">
    <source>
        <dbReference type="ARBA" id="ARBA00010926"/>
    </source>
</evidence>
<organism evidence="10 11">
    <name type="scientific">Cryptolaemus montrouzieri</name>
    <dbReference type="NCBI Taxonomy" id="559131"/>
    <lineage>
        <taxon>Eukaryota</taxon>
        <taxon>Metazoa</taxon>
        <taxon>Ecdysozoa</taxon>
        <taxon>Arthropoda</taxon>
        <taxon>Hexapoda</taxon>
        <taxon>Insecta</taxon>
        <taxon>Pterygota</taxon>
        <taxon>Neoptera</taxon>
        <taxon>Endopterygota</taxon>
        <taxon>Coleoptera</taxon>
        <taxon>Polyphaga</taxon>
        <taxon>Cucujiformia</taxon>
        <taxon>Coccinelloidea</taxon>
        <taxon>Coccinellidae</taxon>
        <taxon>Scymninae</taxon>
        <taxon>Scymnini</taxon>
        <taxon>Cryptolaemus</taxon>
    </lineage>
</organism>
<evidence type="ECO:0000256" key="8">
    <source>
        <dbReference type="SAM" id="MobiDB-lite"/>
    </source>
</evidence>
<dbReference type="InterPro" id="IPR014756">
    <property type="entry name" value="Ig_E-set"/>
</dbReference>
<evidence type="ECO:0000313" key="11">
    <source>
        <dbReference type="Proteomes" id="UP001516400"/>
    </source>
</evidence>
<dbReference type="InterPro" id="IPR037256">
    <property type="entry name" value="ASC_dom_sf"/>
</dbReference>
<comment type="similarity">
    <text evidence="1">Belongs to the 5'-AMP-activated protein kinase beta subunit family.</text>
</comment>
<dbReference type="InterPro" id="IPR050827">
    <property type="entry name" value="CRP1_MDG1_kinase"/>
</dbReference>
<dbReference type="GO" id="GO:0005737">
    <property type="term" value="C:cytoplasm"/>
    <property type="evidence" value="ECO:0007669"/>
    <property type="project" value="UniProtKB-ARBA"/>
</dbReference>
<accession>A0ABD2N2D1</accession>
<dbReference type="Pfam" id="PF16561">
    <property type="entry name" value="AMPK1_CBM"/>
    <property type="match status" value="1"/>
</dbReference>
<dbReference type="Gene3D" id="6.20.250.60">
    <property type="match status" value="1"/>
</dbReference>
<dbReference type="Gene3D" id="2.60.40.10">
    <property type="entry name" value="Immunoglobulins"/>
    <property type="match status" value="1"/>
</dbReference>
<protein>
    <recommendedName>
        <fullName evidence="7">5'-AMP-activated protein kinase subunit beta-1</fullName>
    </recommendedName>
</protein>
<evidence type="ECO:0000256" key="5">
    <source>
        <dbReference type="ARBA" id="ARBA00023098"/>
    </source>
</evidence>
<reference evidence="10 11" key="1">
    <citation type="journal article" date="2021" name="BMC Biol.">
        <title>Horizontally acquired antibacterial genes associated with adaptive radiation of ladybird beetles.</title>
        <authorList>
            <person name="Li H.S."/>
            <person name="Tang X.F."/>
            <person name="Huang Y.H."/>
            <person name="Xu Z.Y."/>
            <person name="Chen M.L."/>
            <person name="Du X.Y."/>
            <person name="Qiu B.Y."/>
            <person name="Chen P.T."/>
            <person name="Zhang W."/>
            <person name="Slipinski A."/>
            <person name="Escalona H.E."/>
            <person name="Waterhouse R.M."/>
            <person name="Zwick A."/>
            <person name="Pang H."/>
        </authorList>
    </citation>
    <scope>NUCLEOTIDE SEQUENCE [LARGE SCALE GENOMIC DNA]</scope>
    <source>
        <strain evidence="10">SYSU2018</strain>
    </source>
</reference>
<feature type="region of interest" description="Disordered" evidence="8">
    <location>
        <begin position="63"/>
        <end position="83"/>
    </location>
</feature>
<feature type="domain" description="Association with the SNF1 complex (ASC)" evidence="9">
    <location>
        <begin position="178"/>
        <end position="268"/>
    </location>
</feature>
<evidence type="ECO:0000259" key="9">
    <source>
        <dbReference type="SMART" id="SM01010"/>
    </source>
</evidence>
<gene>
    <name evidence="10" type="ORF">HHI36_014032</name>
</gene>
<dbReference type="FunFam" id="2.60.40.10:FF:000139">
    <property type="entry name" value="Protein kinase AMP-activated non-catalytic subunit beta 1"/>
    <property type="match status" value="1"/>
</dbReference>
<evidence type="ECO:0000256" key="4">
    <source>
        <dbReference type="ARBA" id="ARBA00022832"/>
    </source>
</evidence>
<evidence type="ECO:0000256" key="7">
    <source>
        <dbReference type="ARBA" id="ARBA00040010"/>
    </source>
</evidence>
<evidence type="ECO:0000313" key="10">
    <source>
        <dbReference type="EMBL" id="KAL3272562.1"/>
    </source>
</evidence>
<dbReference type="CDD" id="cd02859">
    <property type="entry name" value="E_set_AMPKbeta_like_N"/>
    <property type="match status" value="1"/>
</dbReference>
<dbReference type="PANTHER" id="PTHR10343:SF84">
    <property type="entry name" value="5'-AMP-ACTIVATED PROTEIN KINASE SUBUNIT BETA-1"/>
    <property type="match status" value="1"/>
</dbReference>
<dbReference type="PANTHER" id="PTHR10343">
    <property type="entry name" value="5'-AMP-ACTIVATED PROTEIN KINASE , BETA SUBUNIT"/>
    <property type="match status" value="1"/>
</dbReference>
<keyword evidence="3" id="KW-0597">Phosphoprotein</keyword>
<dbReference type="AlphaFoldDB" id="A0ABD2N2D1"/>
<name>A0ABD2N2D1_9CUCU</name>
<feature type="compositionally biased region" description="Polar residues" evidence="8">
    <location>
        <begin position="66"/>
        <end position="82"/>
    </location>
</feature>
<evidence type="ECO:0000256" key="2">
    <source>
        <dbReference type="ARBA" id="ARBA00022516"/>
    </source>
</evidence>